<feature type="coiled-coil region" evidence="19">
    <location>
        <begin position="570"/>
        <end position="663"/>
    </location>
</feature>
<dbReference type="GO" id="GO:0005813">
    <property type="term" value="C:centrosome"/>
    <property type="evidence" value="ECO:0007669"/>
    <property type="project" value="UniProtKB-SubCell"/>
</dbReference>
<feature type="compositionally biased region" description="Polar residues" evidence="20">
    <location>
        <begin position="784"/>
        <end position="801"/>
    </location>
</feature>
<dbReference type="GO" id="GO:0031966">
    <property type="term" value="C:mitochondrial membrane"/>
    <property type="evidence" value="ECO:0007669"/>
    <property type="project" value="UniProtKB-SubCell"/>
</dbReference>
<keyword evidence="10 19" id="KW-0175">Coiled coil</keyword>
<keyword evidence="7" id="KW-0812">Transmembrane</keyword>
<keyword evidence="6" id="KW-0597">Phosphoprotein</keyword>
<dbReference type="STRING" id="307972.A0A2G8KKR2"/>
<accession>A0A2G8KKR2</accession>
<evidence type="ECO:0000256" key="6">
    <source>
        <dbReference type="ARBA" id="ARBA00022553"/>
    </source>
</evidence>
<feature type="compositionally biased region" description="Basic and acidic residues" evidence="20">
    <location>
        <begin position="747"/>
        <end position="772"/>
    </location>
</feature>
<feature type="compositionally biased region" description="Basic and acidic residues" evidence="20">
    <location>
        <begin position="859"/>
        <end position="881"/>
    </location>
</feature>
<feature type="region of interest" description="Disordered" evidence="20">
    <location>
        <begin position="732"/>
        <end position="881"/>
    </location>
</feature>
<keyword evidence="12" id="KW-0472">Membrane</keyword>
<evidence type="ECO:0000256" key="4">
    <source>
        <dbReference type="ARBA" id="ARBA00022475"/>
    </source>
</evidence>
<comment type="subunit">
    <text evidence="17">Homodimer. Interacts with myosin. Interacts with SIKE1 and both associate with the STRIPAK core complex composed of PP2A catalytic and scaffolding subunits, the striatins (PP2A regulatory subunits), the striatin-associated proteins MOB4, STRIP1 and STRIP2, PDCD10 and members of the STE20 kinases, such as STK24 and STK26. Interacts (via FHA domain) with STK3 (when phosphorylated); the interaction associates STK3 with the STRIPAK complex.</text>
</comment>
<dbReference type="Gene3D" id="2.60.200.20">
    <property type="match status" value="1"/>
</dbReference>
<dbReference type="PANTHER" id="PTHR15715">
    <property type="entry name" value="CENTROSOMAL PROTEIN OF 170 KDA"/>
    <property type="match status" value="1"/>
</dbReference>
<dbReference type="CDD" id="cd21911">
    <property type="entry name" value="CC1_SLMAP"/>
    <property type="match status" value="1"/>
</dbReference>
<dbReference type="PROSITE" id="PS50006">
    <property type="entry name" value="FHA_DOMAIN"/>
    <property type="match status" value="1"/>
</dbReference>
<evidence type="ECO:0000256" key="12">
    <source>
        <dbReference type="ARBA" id="ARBA00023136"/>
    </source>
</evidence>
<dbReference type="OrthoDB" id="687730at2759"/>
<dbReference type="GO" id="GO:0005789">
    <property type="term" value="C:endoplasmic reticulum membrane"/>
    <property type="evidence" value="ECO:0007669"/>
    <property type="project" value="UniProtKB-SubCell"/>
</dbReference>
<evidence type="ECO:0000259" key="21">
    <source>
        <dbReference type="PROSITE" id="PS50006"/>
    </source>
</evidence>
<keyword evidence="23" id="KW-1185">Reference proteome</keyword>
<dbReference type="FunFam" id="2.60.200.20:FF:000003">
    <property type="entry name" value="sarcolemmal membrane-associated protein isoform X2"/>
    <property type="match status" value="1"/>
</dbReference>
<dbReference type="PANTHER" id="PTHR15715:SF37">
    <property type="entry name" value="LD47843P"/>
    <property type="match status" value="1"/>
</dbReference>
<feature type="region of interest" description="Disordered" evidence="20">
    <location>
        <begin position="399"/>
        <end position="468"/>
    </location>
</feature>
<evidence type="ECO:0000313" key="22">
    <source>
        <dbReference type="EMBL" id="PIK48601.1"/>
    </source>
</evidence>
<dbReference type="CDD" id="cd22679">
    <property type="entry name" value="FHA_SLMAP"/>
    <property type="match status" value="1"/>
</dbReference>
<evidence type="ECO:0000256" key="19">
    <source>
        <dbReference type="SAM" id="Coils"/>
    </source>
</evidence>
<evidence type="ECO:0000256" key="14">
    <source>
        <dbReference type="ARBA" id="ARBA00057671"/>
    </source>
</evidence>
<feature type="domain" description="FHA" evidence="21">
    <location>
        <begin position="30"/>
        <end position="87"/>
    </location>
</feature>
<comment type="function">
    <text evidence="14">Associates with the striatin-interacting phosphatase and kinase (STRIPAK) core complex, forming the extended (SIKE1:SLMAP)STRIPAK complex. The (SIKE1:SLMAP)STRIPAK complex dephosphorylates STK3 leading to the inhibition of Hippo signaling and the control of cell growth. May play a role during myoblast fusion.</text>
</comment>
<dbReference type="InterPro" id="IPR008984">
    <property type="entry name" value="SMAD_FHA_dom_sf"/>
</dbReference>
<evidence type="ECO:0000256" key="9">
    <source>
        <dbReference type="ARBA" id="ARBA00022989"/>
    </source>
</evidence>
<evidence type="ECO:0000256" key="18">
    <source>
        <dbReference type="ARBA" id="ARBA00074026"/>
    </source>
</evidence>
<evidence type="ECO:0000256" key="3">
    <source>
        <dbReference type="ARBA" id="ARBA00004389"/>
    </source>
</evidence>
<name>A0A2G8KKR2_STIJA</name>
<feature type="region of interest" description="Disordered" evidence="20">
    <location>
        <begin position="521"/>
        <end position="550"/>
    </location>
</feature>
<reference evidence="22 23" key="1">
    <citation type="journal article" date="2017" name="PLoS Biol.">
        <title>The sea cucumber genome provides insights into morphological evolution and visceral regeneration.</title>
        <authorList>
            <person name="Zhang X."/>
            <person name="Sun L."/>
            <person name="Yuan J."/>
            <person name="Sun Y."/>
            <person name="Gao Y."/>
            <person name="Zhang L."/>
            <person name="Li S."/>
            <person name="Dai H."/>
            <person name="Hamel J.F."/>
            <person name="Liu C."/>
            <person name="Yu Y."/>
            <person name="Liu S."/>
            <person name="Lin W."/>
            <person name="Guo K."/>
            <person name="Jin S."/>
            <person name="Xu P."/>
            <person name="Storey K.B."/>
            <person name="Huan P."/>
            <person name="Zhang T."/>
            <person name="Zhou Y."/>
            <person name="Zhang J."/>
            <person name="Lin C."/>
            <person name="Li X."/>
            <person name="Xing L."/>
            <person name="Huo D."/>
            <person name="Sun M."/>
            <person name="Wang L."/>
            <person name="Mercier A."/>
            <person name="Li F."/>
            <person name="Yang H."/>
            <person name="Xiang J."/>
        </authorList>
    </citation>
    <scope>NUCLEOTIDE SEQUENCE [LARGE SCALE GENOMIC DNA]</scope>
    <source>
        <strain evidence="22">Shaxun</strain>
        <tissue evidence="22">Muscle</tissue>
    </source>
</reference>
<dbReference type="InterPro" id="IPR000253">
    <property type="entry name" value="FHA_dom"/>
</dbReference>
<feature type="coiled-coil region" evidence="19">
    <location>
        <begin position="214"/>
        <end position="370"/>
    </location>
</feature>
<feature type="compositionally biased region" description="Basic and acidic residues" evidence="20">
    <location>
        <begin position="802"/>
        <end position="846"/>
    </location>
</feature>
<keyword evidence="11" id="KW-0496">Mitochondrion</keyword>
<keyword evidence="4" id="KW-1003">Cell membrane</keyword>
<evidence type="ECO:0000256" key="11">
    <source>
        <dbReference type="ARBA" id="ARBA00023128"/>
    </source>
</evidence>
<dbReference type="SUPFAM" id="SSF49879">
    <property type="entry name" value="SMAD/FHA domain"/>
    <property type="match status" value="1"/>
</dbReference>
<evidence type="ECO:0000256" key="7">
    <source>
        <dbReference type="ARBA" id="ARBA00022692"/>
    </source>
</evidence>
<evidence type="ECO:0000256" key="13">
    <source>
        <dbReference type="ARBA" id="ARBA00023212"/>
    </source>
</evidence>
<evidence type="ECO:0000256" key="2">
    <source>
        <dbReference type="ARBA" id="ARBA00004304"/>
    </source>
</evidence>
<dbReference type="AlphaFoldDB" id="A0A2G8KKR2"/>
<feature type="compositionally biased region" description="Basic and acidic residues" evidence="20">
    <location>
        <begin position="521"/>
        <end position="537"/>
    </location>
</feature>
<evidence type="ECO:0000256" key="20">
    <source>
        <dbReference type="SAM" id="MobiDB-lite"/>
    </source>
</evidence>
<organism evidence="22 23">
    <name type="scientific">Stichopus japonicus</name>
    <name type="common">Sea cucumber</name>
    <dbReference type="NCBI Taxonomy" id="307972"/>
    <lineage>
        <taxon>Eukaryota</taxon>
        <taxon>Metazoa</taxon>
        <taxon>Echinodermata</taxon>
        <taxon>Eleutherozoa</taxon>
        <taxon>Echinozoa</taxon>
        <taxon>Holothuroidea</taxon>
        <taxon>Aspidochirotacea</taxon>
        <taxon>Aspidochirotida</taxon>
        <taxon>Stichopodidae</taxon>
        <taxon>Apostichopus</taxon>
    </lineage>
</organism>
<comment type="subcellular location">
    <subcellularLocation>
        <location evidence="15">Cell membrane</location>
        <location evidence="15">Sarcolemma</location>
        <topology evidence="15">Single-pass type IV membrane protein</topology>
    </subcellularLocation>
    <subcellularLocation>
        <location evidence="1">Cytoplasm</location>
        <location evidence="1">Cytoskeleton</location>
        <location evidence="1">Microtubule organizing center</location>
        <location evidence="1">Centrosome</location>
    </subcellularLocation>
    <subcellularLocation>
        <location evidence="3">Endoplasmic reticulum membrane</location>
        <topology evidence="3">Single-pass membrane protein</topology>
    </subcellularLocation>
    <subcellularLocation>
        <location evidence="2">Mitochondrion membrane</location>
        <topology evidence="2">Single-pass membrane protein</topology>
    </subcellularLocation>
</comment>
<evidence type="ECO:0000256" key="15">
    <source>
        <dbReference type="ARBA" id="ARBA00060409"/>
    </source>
</evidence>
<proteinExistence type="inferred from homology"/>
<dbReference type="SMART" id="SM00240">
    <property type="entry name" value="FHA"/>
    <property type="match status" value="1"/>
</dbReference>
<dbReference type="GO" id="GO:0042383">
    <property type="term" value="C:sarcolemma"/>
    <property type="evidence" value="ECO:0007669"/>
    <property type="project" value="UniProtKB-SubCell"/>
</dbReference>
<protein>
    <recommendedName>
        <fullName evidence="18">Sarcolemmal membrane-associated protein</fullName>
    </recommendedName>
</protein>
<evidence type="ECO:0000256" key="8">
    <source>
        <dbReference type="ARBA" id="ARBA00022824"/>
    </source>
</evidence>
<keyword evidence="9" id="KW-1133">Transmembrane helix</keyword>
<evidence type="ECO:0000313" key="23">
    <source>
        <dbReference type="Proteomes" id="UP000230750"/>
    </source>
</evidence>
<dbReference type="Proteomes" id="UP000230750">
    <property type="component" value="Unassembled WGS sequence"/>
</dbReference>
<comment type="similarity">
    <text evidence="16">Belongs to the SLMAP family.</text>
</comment>
<evidence type="ECO:0000256" key="16">
    <source>
        <dbReference type="ARBA" id="ARBA00061687"/>
    </source>
</evidence>
<evidence type="ECO:0000256" key="5">
    <source>
        <dbReference type="ARBA" id="ARBA00022490"/>
    </source>
</evidence>
<dbReference type="Pfam" id="PF00498">
    <property type="entry name" value="FHA"/>
    <property type="match status" value="1"/>
</dbReference>
<evidence type="ECO:0000256" key="1">
    <source>
        <dbReference type="ARBA" id="ARBA00004300"/>
    </source>
</evidence>
<dbReference type="InterPro" id="IPR051176">
    <property type="entry name" value="Cent_Immune-Sig_Mod"/>
</dbReference>
<gene>
    <name evidence="22" type="ORF">BSL78_14532</name>
</gene>
<keyword evidence="5" id="KW-0963">Cytoplasm</keyword>
<evidence type="ECO:0000256" key="10">
    <source>
        <dbReference type="ARBA" id="ARBA00023054"/>
    </source>
</evidence>
<feature type="compositionally biased region" description="Polar residues" evidence="20">
    <location>
        <begin position="450"/>
        <end position="466"/>
    </location>
</feature>
<evidence type="ECO:0000256" key="17">
    <source>
        <dbReference type="ARBA" id="ARBA00066015"/>
    </source>
</evidence>
<dbReference type="EMBL" id="MRZV01000513">
    <property type="protein sequence ID" value="PIK48601.1"/>
    <property type="molecule type" value="Genomic_DNA"/>
</dbReference>
<sequence>MLIMSAVAVLTCHPSSHPFQTRRIDLNEPVKIGRSVAKARPAPENAIFDCKVLSRNHALLLFDKEKGMFCLQDTKSSNGTFVNNQRLTRGTGENPETEVRSGDIVQFGVDVVDTSKRVVVTHGRIVAQLTLYNPDGSEAVRSTPIPSVPNTNDSPPGAVTNNNMVSQQLFQLSCWLKEALYREQMLEQKLSTLHTLVSNTQDASESSWQALIDEDRLVSRLEVLENQLRAYSKANSEESIRVELAQLQEDKHMYETTAKESLKKALEEKLEASQNYADMEQKLTNSKEEGTHLTQQLDNLNNEQKTLLEKYSNSVEEVQQLTETLADLEKKHLEEMELMREDKNKLEDRINKMEAKEGEFAERLQKLQSENYISIGRHGADSVGTIKPSSTFNGDLNLQAERRDEGDGAEITPLKPPVNGDEVGLQVSGITERDATLALDDTAEEKSTDSDASTPESEVPLSTETPETLERLKAQVDEITERLNASEERADDAELELSNAQMETIQYVATIQDLENELSDLREKKKRDEPSKDKDITTENGLGTEVDPPKISIPEELTVIQNHVDKEYIARLEQKHCEQLEHEYKEIESLKKEISKLQEIQQRLKDEKAIIEKNLENSQAENHLLQTETKQYKEQITKSIVSAKEAKKEIMELRDQLKLEKQSSKTKDTTVQHAEELLAREKRISLERKKKLEDLEKTQTKCQKTAKSNERELEKLKELNLKLQKDLEREKFLRNEAEKKVKRQSVFRKDSDLRKGQKKENESDKMTKRIAEIEPVIAVKEEQTLQQRRSVTTSSKPSTNHFPDKQDSSSDLSDLQKDADQDGSREPEDRLSEDLAKLRDRLRDVGVKASPEGKQGARLKSELSKSHEEVERLISTSREQEGRRTDFRGNLNVYEGGRHRNNSWHTSQSTSDCGDHHSHYCSSATEPTSVMDCGMNHVATYIYLYGDDYEGQPRHVGTLQSCMGFILLQ</sequence>
<comment type="caution">
    <text evidence="22">The sequence shown here is derived from an EMBL/GenBank/DDBJ whole genome shotgun (WGS) entry which is preliminary data.</text>
</comment>
<keyword evidence="8" id="KW-0256">Endoplasmic reticulum</keyword>
<keyword evidence="13" id="KW-0206">Cytoskeleton</keyword>